<keyword evidence="1" id="KW-0175">Coiled coil</keyword>
<proteinExistence type="predicted"/>
<name>A0A9N9ECX7_9GLOM</name>
<evidence type="ECO:0000256" key="1">
    <source>
        <dbReference type="SAM" id="Coils"/>
    </source>
</evidence>
<protein>
    <submittedName>
        <fullName evidence="2">7948_t:CDS:1</fullName>
    </submittedName>
</protein>
<accession>A0A9N9ECX7</accession>
<gene>
    <name evidence="2" type="ORF">POCULU_LOCUS10861</name>
</gene>
<evidence type="ECO:0000313" key="2">
    <source>
        <dbReference type="EMBL" id="CAG8669023.1"/>
    </source>
</evidence>
<keyword evidence="3" id="KW-1185">Reference proteome</keyword>
<organism evidence="2 3">
    <name type="scientific">Paraglomus occultum</name>
    <dbReference type="NCBI Taxonomy" id="144539"/>
    <lineage>
        <taxon>Eukaryota</taxon>
        <taxon>Fungi</taxon>
        <taxon>Fungi incertae sedis</taxon>
        <taxon>Mucoromycota</taxon>
        <taxon>Glomeromycotina</taxon>
        <taxon>Glomeromycetes</taxon>
        <taxon>Paraglomerales</taxon>
        <taxon>Paraglomeraceae</taxon>
        <taxon>Paraglomus</taxon>
    </lineage>
</organism>
<dbReference type="Proteomes" id="UP000789572">
    <property type="component" value="Unassembled WGS sequence"/>
</dbReference>
<sequence length="111" mass="12998">YNGSGLEKDRKETREFVNKLEQELKRIEQEETSFSIKKFLLEKSYLVQFQKKEAAGRSLSKAEQAKEKRIYDLRDKVFANMQKELARYYQAVIQGNYHLDGFPEISGGIKA</sequence>
<dbReference type="EMBL" id="CAJVPJ010006472">
    <property type="protein sequence ID" value="CAG8669023.1"/>
    <property type="molecule type" value="Genomic_DNA"/>
</dbReference>
<dbReference type="AlphaFoldDB" id="A0A9N9ECX7"/>
<reference evidence="2" key="1">
    <citation type="submission" date="2021-06" db="EMBL/GenBank/DDBJ databases">
        <authorList>
            <person name="Kallberg Y."/>
            <person name="Tangrot J."/>
            <person name="Rosling A."/>
        </authorList>
    </citation>
    <scope>NUCLEOTIDE SEQUENCE</scope>
    <source>
        <strain evidence="2">IA702</strain>
    </source>
</reference>
<feature type="non-terminal residue" evidence="2">
    <location>
        <position position="1"/>
    </location>
</feature>
<feature type="coiled-coil region" evidence="1">
    <location>
        <begin position="10"/>
        <end position="37"/>
    </location>
</feature>
<comment type="caution">
    <text evidence="2">The sequence shown here is derived from an EMBL/GenBank/DDBJ whole genome shotgun (WGS) entry which is preliminary data.</text>
</comment>
<evidence type="ECO:0000313" key="3">
    <source>
        <dbReference type="Proteomes" id="UP000789572"/>
    </source>
</evidence>